<evidence type="ECO:0000313" key="5">
    <source>
        <dbReference type="EMBL" id="TPP58956.1"/>
    </source>
</evidence>
<evidence type="ECO:0000256" key="1">
    <source>
        <dbReference type="ARBA" id="ARBA00022722"/>
    </source>
</evidence>
<keyword evidence="2" id="KW-0378">Hydrolase</keyword>
<evidence type="ECO:0000256" key="3">
    <source>
        <dbReference type="SAM" id="MobiDB-lite"/>
    </source>
</evidence>
<dbReference type="Pfam" id="PF00752">
    <property type="entry name" value="XPG_N"/>
    <property type="match status" value="1"/>
</dbReference>
<dbReference type="OrthoDB" id="2959108at2759"/>
<evidence type="ECO:0000256" key="2">
    <source>
        <dbReference type="ARBA" id="ARBA00022801"/>
    </source>
</evidence>
<comment type="caution">
    <text evidence="5">The sequence shown here is derived from an EMBL/GenBank/DDBJ whole genome shotgun (WGS) entry which is preliminary data.</text>
</comment>
<feature type="non-terminal residue" evidence="5">
    <location>
        <position position="1"/>
    </location>
</feature>
<dbReference type="STRING" id="46835.A0A504YEN5"/>
<keyword evidence="5" id="KW-0255">Endonuclease</keyword>
<dbReference type="SUPFAM" id="SSF88723">
    <property type="entry name" value="PIN domain-like"/>
    <property type="match status" value="1"/>
</dbReference>
<gene>
    <name evidence="5" type="ORF">FGIG_11785</name>
</gene>
<dbReference type="EMBL" id="SUNJ01011350">
    <property type="protein sequence ID" value="TPP58956.1"/>
    <property type="molecule type" value="Genomic_DNA"/>
</dbReference>
<dbReference type="Pfam" id="PF00867">
    <property type="entry name" value="XPG_I"/>
    <property type="match status" value="1"/>
</dbReference>
<dbReference type="AlphaFoldDB" id="A0A504YEN5"/>
<dbReference type="InterPro" id="IPR006084">
    <property type="entry name" value="XPG/Rad2"/>
</dbReference>
<dbReference type="SUPFAM" id="SSF47807">
    <property type="entry name" value="5' to 3' exonuclease, C-terminal subdomain"/>
    <property type="match status" value="1"/>
</dbReference>
<feature type="region of interest" description="Disordered" evidence="3">
    <location>
        <begin position="527"/>
        <end position="563"/>
    </location>
</feature>
<feature type="domain" description="XPG N-terminal" evidence="4">
    <location>
        <begin position="46"/>
        <end position="141"/>
    </location>
</feature>
<dbReference type="InterPro" id="IPR036279">
    <property type="entry name" value="5-3_exonuclease_C_sf"/>
</dbReference>
<feature type="compositionally biased region" description="Basic and acidic residues" evidence="3">
    <location>
        <begin position="547"/>
        <end position="560"/>
    </location>
</feature>
<accession>A0A504YEN5</accession>
<dbReference type="GO" id="GO:0017108">
    <property type="term" value="F:5'-flap endonuclease activity"/>
    <property type="evidence" value="ECO:0007669"/>
    <property type="project" value="TreeGrafter"/>
</dbReference>
<dbReference type="PANTHER" id="PTHR11081:SF70">
    <property type="entry name" value="FLAP ENDONUCLEASE GEN HOMOLOG 1"/>
    <property type="match status" value="1"/>
</dbReference>
<reference evidence="5 6" key="1">
    <citation type="submission" date="2019-04" db="EMBL/GenBank/DDBJ databases">
        <title>Annotation for the trematode Fasciola gigantica.</title>
        <authorList>
            <person name="Choi Y.-J."/>
        </authorList>
    </citation>
    <scope>NUCLEOTIDE SEQUENCE [LARGE SCALE GENOMIC DNA]</scope>
    <source>
        <strain evidence="5">Uganda_cow_1</strain>
    </source>
</reference>
<dbReference type="Gene3D" id="3.40.50.1010">
    <property type="entry name" value="5'-nuclease"/>
    <property type="match status" value="2"/>
</dbReference>
<dbReference type="PANTHER" id="PTHR11081">
    <property type="entry name" value="FLAP ENDONUCLEASE FAMILY MEMBER"/>
    <property type="match status" value="1"/>
</dbReference>
<dbReference type="InterPro" id="IPR006085">
    <property type="entry name" value="XPG_DNA_repair_N"/>
</dbReference>
<evidence type="ECO:0000313" key="6">
    <source>
        <dbReference type="Proteomes" id="UP000316759"/>
    </source>
</evidence>
<dbReference type="PRINTS" id="PR00853">
    <property type="entry name" value="XPGRADSUPER"/>
</dbReference>
<sequence>TLIELNGAYYSHLVAFEYLKLLVCYNLKLSSSPFLIYSSSSVDLPMGVRGLWNILAPVQEYRPLAELGGEIVAIDLSIWVCSDISIQQNSSVVLNLYLRNLFFRTLNLLRQNTLPVMVLDGVAPNLKANTIIHRLESKDRNTLRSLKPANIVQRLLLSFHFFCSYSIVASYLPRSLISSLSQLVNACITNDGDAFLYGAVNVYRHFSMDTRDASVRVYRSSRIRKELKLSQYRLALLGILLGCDYWPSGVLGLGNAGIGRLLDSIRPLKDEELMNMIEWIQGHTPQTESELRQSAPLRFTDNKILQMWFKISRSISTCPVHEVLNEFLATPEKRSWRMPSATKLRWKRPDPRAMISFCASHLDWKPDYILHHLLPIVALWDLRNPQLSPSLKLGNEAEHDDAVSLVPIRIVKKRTVQFIPCYEVEWKRLGFDIWSLKSGLSTRIVDPNVMNMDSPCDLVDCYKFSVPVVDFQSHHSEMCVAFEAELCRRKPRTKRPPARQAVQNIPDVDQSDRVALTNLMHKLNLRDPGCGDANKKSPQATIVNPKQDARPIRHIPRWDTDSDSDLDTDVNKGCYGQKGDRTSTAQLSTLRKSVSMGLITEINEDQKHPDFSSAFHLNCIESLPIVADPGNFKLQSSLLTPSPLASQIAHAHSRTISLLDISESAFDQIKTPVSLRERLAKMF</sequence>
<evidence type="ECO:0000259" key="4">
    <source>
        <dbReference type="SMART" id="SM00485"/>
    </source>
</evidence>
<keyword evidence="1" id="KW-0540">Nuclease</keyword>
<proteinExistence type="predicted"/>
<name>A0A504YEN5_FASGI</name>
<dbReference type="Proteomes" id="UP000316759">
    <property type="component" value="Unassembled WGS sequence"/>
</dbReference>
<keyword evidence="6" id="KW-1185">Reference proteome</keyword>
<dbReference type="InterPro" id="IPR006086">
    <property type="entry name" value="XPG-I_dom"/>
</dbReference>
<dbReference type="InterPro" id="IPR029060">
    <property type="entry name" value="PIN-like_dom_sf"/>
</dbReference>
<dbReference type="GO" id="GO:0000400">
    <property type="term" value="F:four-way junction DNA binding"/>
    <property type="evidence" value="ECO:0007669"/>
    <property type="project" value="TreeGrafter"/>
</dbReference>
<protein>
    <submittedName>
        <fullName evidence="5">Putative xp-G/rad2 DNA repair endonuclease family member</fullName>
    </submittedName>
</protein>
<dbReference type="SMART" id="SM00485">
    <property type="entry name" value="XPGN"/>
    <property type="match status" value="1"/>
</dbReference>
<organism evidence="5 6">
    <name type="scientific">Fasciola gigantica</name>
    <name type="common">Giant liver fluke</name>
    <dbReference type="NCBI Taxonomy" id="46835"/>
    <lineage>
        <taxon>Eukaryota</taxon>
        <taxon>Metazoa</taxon>
        <taxon>Spiralia</taxon>
        <taxon>Lophotrochozoa</taxon>
        <taxon>Platyhelminthes</taxon>
        <taxon>Trematoda</taxon>
        <taxon>Digenea</taxon>
        <taxon>Plagiorchiida</taxon>
        <taxon>Echinostomata</taxon>
        <taxon>Echinostomatoidea</taxon>
        <taxon>Fasciolidae</taxon>
        <taxon>Fasciola</taxon>
    </lineage>
</organism>